<dbReference type="Gene3D" id="1.10.150.690">
    <property type="entry name" value="DUF2063"/>
    <property type="match status" value="1"/>
</dbReference>
<gene>
    <name evidence="2" type="ORF">TBH_C2369</name>
</gene>
<feature type="domain" description="Putative DNA-binding" evidence="1">
    <location>
        <begin position="7"/>
        <end position="98"/>
    </location>
</feature>
<dbReference type="InterPro" id="IPR018640">
    <property type="entry name" value="DUF2063"/>
</dbReference>
<dbReference type="OrthoDB" id="343356at2"/>
<evidence type="ECO:0000259" key="1">
    <source>
        <dbReference type="Pfam" id="PF09836"/>
    </source>
</evidence>
<dbReference type="KEGG" id="tbn:TBH_C2369"/>
<accession>A0A7U6JI90</accession>
<evidence type="ECO:0000313" key="3">
    <source>
        <dbReference type="Proteomes" id="UP000031631"/>
    </source>
</evidence>
<dbReference type="InterPro" id="IPR044922">
    <property type="entry name" value="DUF2063_N_sf"/>
</dbReference>
<reference evidence="2 3" key="1">
    <citation type="journal article" date="2014" name="PLoS ONE">
        <title>Physiological and genomic features of a novel sulfur-oxidizing gammaproteobacterium belonging to a previously uncultivated symbiotic lineage isolated from a hydrothermal vent.</title>
        <authorList>
            <person name="Nunoura T."/>
            <person name="Takaki Y."/>
            <person name="Kazama H."/>
            <person name="Kakuta J."/>
            <person name="Shimamura S."/>
            <person name="Makita H."/>
            <person name="Hirai M."/>
            <person name="Miyazaki M."/>
            <person name="Takai K."/>
        </authorList>
    </citation>
    <scope>NUCLEOTIDE SEQUENCE [LARGE SCALE GENOMIC DNA]</scope>
    <source>
        <strain evidence="2 3">Hiromi1</strain>
    </source>
</reference>
<proteinExistence type="predicted"/>
<organism evidence="2 3">
    <name type="scientific">Thiolapillus brandeum</name>
    <dbReference type="NCBI Taxonomy" id="1076588"/>
    <lineage>
        <taxon>Bacteria</taxon>
        <taxon>Pseudomonadati</taxon>
        <taxon>Pseudomonadota</taxon>
        <taxon>Gammaproteobacteria</taxon>
        <taxon>Chromatiales</taxon>
        <taxon>Sedimenticolaceae</taxon>
        <taxon>Thiolapillus</taxon>
    </lineage>
</organism>
<keyword evidence="3" id="KW-1185">Reference proteome</keyword>
<protein>
    <recommendedName>
        <fullName evidence="1">Putative DNA-binding domain-containing protein</fullName>
    </recommendedName>
</protein>
<sequence>MTLTEDWQYAFAGYLTGLDETVPATIASDEKADAQERMDLYAGAYRARLVDSLGEDFPGLWSMLGDDQFYRLCLEYIRRHPSVWTSIRWFGSHMVEFLKTNPPYMDFPQVAEMAAFEWAQGLVFDAEHSPSLSLDELVARTPDQWPDMHFGFSPAMQRLDMEWNIPLLWAALDREDPELPELEQQPCPVGWVLWRQDLVPGWRRLDVDEAWALDRAREGVSFAQICEGLLEWVDETHAPLRAAGFLKTWVGHCLVSRIY</sequence>
<evidence type="ECO:0000313" key="2">
    <source>
        <dbReference type="EMBL" id="BAO45279.1"/>
    </source>
</evidence>
<dbReference type="RefSeq" id="WP_041068727.1">
    <property type="nucleotide sequence ID" value="NZ_AP012273.1"/>
</dbReference>
<dbReference type="AlphaFoldDB" id="A0A7U6JI90"/>
<dbReference type="Pfam" id="PF09836">
    <property type="entry name" value="DUF2063"/>
    <property type="match status" value="1"/>
</dbReference>
<dbReference type="Proteomes" id="UP000031631">
    <property type="component" value="Chromosome"/>
</dbReference>
<dbReference type="EMBL" id="AP012273">
    <property type="protein sequence ID" value="BAO45279.1"/>
    <property type="molecule type" value="Genomic_DNA"/>
</dbReference>
<name>A0A7U6JI90_9GAMM</name>